<dbReference type="Proteomes" id="UP000054053">
    <property type="component" value="Unassembled WGS sequence"/>
</dbReference>
<name>A0A1B5L5L3_USTVR</name>
<feature type="compositionally biased region" description="Basic and acidic residues" evidence="1">
    <location>
        <begin position="75"/>
        <end position="93"/>
    </location>
</feature>
<comment type="caution">
    <text evidence="2">The sequence shown here is derived from an EMBL/GenBank/DDBJ whole genome shotgun (WGS) entry which is preliminary data.</text>
</comment>
<dbReference type="AlphaFoldDB" id="A0A1B5L5L3"/>
<evidence type="ECO:0000313" key="3">
    <source>
        <dbReference type="Proteomes" id="UP000054053"/>
    </source>
</evidence>
<protein>
    <submittedName>
        <fullName evidence="2">Uncharacterized protein</fullName>
    </submittedName>
</protein>
<accession>A0A1B5L5L3</accession>
<proteinExistence type="predicted"/>
<evidence type="ECO:0000313" key="2">
    <source>
        <dbReference type="EMBL" id="GAO18762.1"/>
    </source>
</evidence>
<sequence length="192" mass="21682">MPDIRSGSGTYKYLRYIRGRPQAGPALCQRTEHWAAQGGLGRHDTPVRPIGEGEASRNRPMQASSLVGWPTDMQRAPDDRHDLVVPEGDGRRATGDMRMQMRTRLRTRLADQIEALGHPASFSFFSRFINFTMAAEELRHTSHTSHEMPLPNQDAEEACIRGFAPAKVYVWNLCRVIQSAMQWHVSIAWVVA</sequence>
<organism evidence="2 3">
    <name type="scientific">Ustilaginoidea virens</name>
    <name type="common">Rice false smut fungus</name>
    <name type="synonym">Villosiclava virens</name>
    <dbReference type="NCBI Taxonomy" id="1159556"/>
    <lineage>
        <taxon>Eukaryota</taxon>
        <taxon>Fungi</taxon>
        <taxon>Dikarya</taxon>
        <taxon>Ascomycota</taxon>
        <taxon>Pezizomycotina</taxon>
        <taxon>Sordariomycetes</taxon>
        <taxon>Hypocreomycetidae</taxon>
        <taxon>Hypocreales</taxon>
        <taxon>Clavicipitaceae</taxon>
        <taxon>Ustilaginoidea</taxon>
    </lineage>
</organism>
<dbReference type="EMBL" id="BBTG02000023">
    <property type="protein sequence ID" value="GAO18762.1"/>
    <property type="molecule type" value="Genomic_DNA"/>
</dbReference>
<feature type="region of interest" description="Disordered" evidence="1">
    <location>
        <begin position="69"/>
        <end position="93"/>
    </location>
</feature>
<reference evidence="3" key="1">
    <citation type="journal article" date="2016" name="Genome Announc.">
        <title>Genome sequence of Ustilaginoidea virens IPU010, a rice pathogenic fungus causing false smut.</title>
        <authorList>
            <person name="Kumagai T."/>
            <person name="Ishii T."/>
            <person name="Terai G."/>
            <person name="Umemura M."/>
            <person name="Machida M."/>
            <person name="Asai K."/>
        </authorList>
    </citation>
    <scope>NUCLEOTIDE SEQUENCE [LARGE SCALE GENOMIC DNA]</scope>
    <source>
        <strain evidence="3">IPU010</strain>
    </source>
</reference>
<gene>
    <name evidence="2" type="ORF">UVI_02040840</name>
</gene>
<evidence type="ECO:0000256" key="1">
    <source>
        <dbReference type="SAM" id="MobiDB-lite"/>
    </source>
</evidence>